<dbReference type="Pfam" id="PF11964">
    <property type="entry name" value="SpoIIAA-like"/>
    <property type="match status" value="1"/>
</dbReference>
<dbReference type="InterPro" id="IPR036513">
    <property type="entry name" value="STAS_dom_sf"/>
</dbReference>
<dbReference type="Gene3D" id="3.40.50.10600">
    <property type="entry name" value="SpoIIaa-like domains"/>
    <property type="match status" value="1"/>
</dbReference>
<evidence type="ECO:0000313" key="2">
    <source>
        <dbReference type="Proteomes" id="UP000761574"/>
    </source>
</evidence>
<dbReference type="EMBL" id="BPFB01000023">
    <property type="protein sequence ID" value="GIU47474.1"/>
    <property type="molecule type" value="Genomic_DNA"/>
</dbReference>
<reference evidence="1 2" key="1">
    <citation type="submission" date="2021-05" db="EMBL/GenBank/DDBJ databases">
        <title>Molecular characterization for Shewanella algae harboring chromosomal blaOXA-55-like strains isolated from clinical and environment sample.</title>
        <authorList>
            <person name="Ohama Y."/>
            <person name="Aoki K."/>
            <person name="Harada S."/>
            <person name="Moriya K."/>
            <person name="Ishii Y."/>
            <person name="Tateda K."/>
        </authorList>
    </citation>
    <scope>NUCLEOTIDE SEQUENCE [LARGE SCALE GENOMIC DNA]</scope>
    <source>
        <strain evidence="1 2">LMG 23746</strain>
    </source>
</reference>
<dbReference type="RefSeq" id="WP_110457374.1">
    <property type="nucleotide sequence ID" value="NZ_BPFB01000023.1"/>
</dbReference>
<evidence type="ECO:0000313" key="1">
    <source>
        <dbReference type="EMBL" id="GIU47474.1"/>
    </source>
</evidence>
<dbReference type="Proteomes" id="UP000761574">
    <property type="component" value="Unassembled WGS sequence"/>
</dbReference>
<protein>
    <submittedName>
        <fullName evidence="1">STAS/SEC14 domain-containing protein</fullName>
    </submittedName>
</protein>
<dbReference type="InterPro" id="IPR021866">
    <property type="entry name" value="SpoIIAA-like"/>
</dbReference>
<sequence length="125" mass="13852">MSDLQHGISIGIERSGDNIYLMLTAIGTLTHADYELMTPILESALAGLDQPEIVALVDITQLEGISLHAAWDDLQLGLKHGKAFHKVAIVGRGDFQQWMSRIAGWFSPGEFKFFDSRAKARAWLL</sequence>
<organism evidence="1 2">
    <name type="scientific">Shewanella algidipiscicola</name>
    <dbReference type="NCBI Taxonomy" id="614070"/>
    <lineage>
        <taxon>Bacteria</taxon>
        <taxon>Pseudomonadati</taxon>
        <taxon>Pseudomonadota</taxon>
        <taxon>Gammaproteobacteria</taxon>
        <taxon>Alteromonadales</taxon>
        <taxon>Shewanellaceae</taxon>
        <taxon>Shewanella</taxon>
    </lineage>
</organism>
<name>A0ABQ4PIQ4_9GAMM</name>
<comment type="caution">
    <text evidence="1">The sequence shown here is derived from an EMBL/GenBank/DDBJ whole genome shotgun (WGS) entry which is preliminary data.</text>
</comment>
<dbReference type="InterPro" id="IPR038396">
    <property type="entry name" value="SpoIIAA-like_sf"/>
</dbReference>
<dbReference type="SUPFAM" id="SSF52091">
    <property type="entry name" value="SpoIIaa-like"/>
    <property type="match status" value="1"/>
</dbReference>
<accession>A0ABQ4PIQ4</accession>
<gene>
    <name evidence="1" type="ORF">TUM4630_21570</name>
</gene>
<keyword evidence="2" id="KW-1185">Reference proteome</keyword>
<proteinExistence type="predicted"/>